<gene>
    <name evidence="2" type="ORF">GQS65_05990</name>
</gene>
<evidence type="ECO:0000313" key="3">
    <source>
        <dbReference type="Proteomes" id="UP000451471"/>
    </source>
</evidence>
<feature type="transmembrane region" description="Helical" evidence="1">
    <location>
        <begin position="104"/>
        <end position="126"/>
    </location>
</feature>
<reference evidence="2 3" key="1">
    <citation type="submission" date="2019-12" db="EMBL/GenBank/DDBJ databases">
        <title>Halocatena pleomorpha gen. nov. sp. nov., an extremely halophilic archaeon of family Halobacteriaceae isolated from saltpan soil.</title>
        <authorList>
            <person name="Pal Y."/>
            <person name="Verma A."/>
            <person name="Krishnamurthi S."/>
            <person name="Kumar P."/>
        </authorList>
    </citation>
    <scope>NUCLEOTIDE SEQUENCE [LARGE SCALE GENOMIC DNA]</scope>
    <source>
        <strain evidence="2 3">JCM 16495</strain>
    </source>
</reference>
<comment type="caution">
    <text evidence="2">The sequence shown here is derived from an EMBL/GenBank/DDBJ whole genome shotgun (WGS) entry which is preliminary data.</text>
</comment>
<dbReference type="EMBL" id="WSZK01000014">
    <property type="protein sequence ID" value="MWG34044.1"/>
    <property type="molecule type" value="Genomic_DNA"/>
</dbReference>
<accession>A0A6B0GH42</accession>
<keyword evidence="3" id="KW-1185">Reference proteome</keyword>
<name>A0A6B0GH42_9EURY</name>
<dbReference type="OrthoDB" id="116519at2157"/>
<protein>
    <recommendedName>
        <fullName evidence="4">Yip1 domain-containing protein</fullName>
    </recommendedName>
</protein>
<dbReference type="AlphaFoldDB" id="A0A6B0GH42"/>
<evidence type="ECO:0008006" key="4">
    <source>
        <dbReference type="Google" id="ProtNLM"/>
    </source>
</evidence>
<dbReference type="Proteomes" id="UP000451471">
    <property type="component" value="Unassembled WGS sequence"/>
</dbReference>
<feature type="transmembrane region" description="Helical" evidence="1">
    <location>
        <begin position="190"/>
        <end position="210"/>
    </location>
</feature>
<keyword evidence="1" id="KW-0812">Transmembrane</keyword>
<feature type="non-terminal residue" evidence="2">
    <location>
        <position position="232"/>
    </location>
</feature>
<sequence>MALPTPLERLLRPTRVFEEATSPRVAAAVVLAVALLHAASVVVAADAFLDVPGTVSVDNPNRPADWVCDDTTGVFDDTVGRGCSEPERVERDLGEHAASTVSGYWPTALLGVLCGWPMLAWLVHLVVAPGRDGYVETLLDTAWAVVPLSLVAAARLVVVPARVDGLGRPSSLDGAASEALRLTFGTESTLLLVASVVAAAWSGYVAVGVATRHDDSEREYDTTRERVLTTGG</sequence>
<organism evidence="2 3">
    <name type="scientific">Halomarina oriensis</name>
    <dbReference type="NCBI Taxonomy" id="671145"/>
    <lineage>
        <taxon>Archaea</taxon>
        <taxon>Methanobacteriati</taxon>
        <taxon>Methanobacteriota</taxon>
        <taxon>Stenosarchaea group</taxon>
        <taxon>Halobacteria</taxon>
        <taxon>Halobacteriales</taxon>
        <taxon>Natronomonadaceae</taxon>
        <taxon>Halomarina</taxon>
    </lineage>
</organism>
<evidence type="ECO:0000256" key="1">
    <source>
        <dbReference type="SAM" id="Phobius"/>
    </source>
</evidence>
<evidence type="ECO:0000313" key="2">
    <source>
        <dbReference type="EMBL" id="MWG34044.1"/>
    </source>
</evidence>
<feature type="transmembrane region" description="Helical" evidence="1">
    <location>
        <begin position="138"/>
        <end position="158"/>
    </location>
</feature>
<proteinExistence type="predicted"/>
<keyword evidence="1" id="KW-0472">Membrane</keyword>
<keyword evidence="1" id="KW-1133">Transmembrane helix</keyword>